<dbReference type="GO" id="GO:1902387">
    <property type="term" value="F:ceramide 1-phosphate binding"/>
    <property type="evidence" value="ECO:0007669"/>
    <property type="project" value="TreeGrafter"/>
</dbReference>
<dbReference type="AlphaFoldDB" id="A0AAP0IIU4"/>
<dbReference type="FunFam" id="1.10.3520.10:FF:000005">
    <property type="entry name" value="Accelerated cell death 11"/>
    <property type="match status" value="1"/>
</dbReference>
<reference evidence="4 5" key="1">
    <citation type="submission" date="2024-01" db="EMBL/GenBank/DDBJ databases">
        <title>Genome assemblies of Stephania.</title>
        <authorList>
            <person name="Yang L."/>
        </authorList>
    </citation>
    <scope>NUCLEOTIDE SEQUENCE [LARGE SCALE GENOMIC DNA]</scope>
    <source>
        <strain evidence="4">QJT</strain>
        <tissue evidence="4">Leaf</tissue>
    </source>
</reference>
<accession>A0AAP0IIU4</accession>
<proteinExistence type="inferred from homology"/>
<evidence type="ECO:0000313" key="5">
    <source>
        <dbReference type="Proteomes" id="UP001417504"/>
    </source>
</evidence>
<dbReference type="PANTHER" id="PTHR10219">
    <property type="entry name" value="GLYCOLIPID TRANSFER PROTEIN-RELATED"/>
    <property type="match status" value="1"/>
</dbReference>
<dbReference type="GO" id="GO:0005829">
    <property type="term" value="C:cytosol"/>
    <property type="evidence" value="ECO:0007669"/>
    <property type="project" value="TreeGrafter"/>
</dbReference>
<dbReference type="PANTHER" id="PTHR10219:SF28">
    <property type="entry name" value="ACD11 HOMOLOG PROTEIN"/>
    <property type="match status" value="1"/>
</dbReference>
<name>A0AAP0IIU4_9MAGN</name>
<dbReference type="GO" id="GO:1902388">
    <property type="term" value="F:ceramide 1-phosphate transfer activity"/>
    <property type="evidence" value="ECO:0007669"/>
    <property type="project" value="TreeGrafter"/>
</dbReference>
<dbReference type="GO" id="GO:0016020">
    <property type="term" value="C:membrane"/>
    <property type="evidence" value="ECO:0007669"/>
    <property type="project" value="TreeGrafter"/>
</dbReference>
<dbReference type="InterPro" id="IPR014830">
    <property type="entry name" value="Glycolipid_transfer_prot_dom"/>
</dbReference>
<dbReference type="SUPFAM" id="SSF110004">
    <property type="entry name" value="Glycolipid transfer protein, GLTP"/>
    <property type="match status" value="1"/>
</dbReference>
<evidence type="ECO:0000256" key="2">
    <source>
        <dbReference type="ARBA" id="ARBA00022448"/>
    </source>
</evidence>
<gene>
    <name evidence="4" type="ORF">Sjap_015037</name>
</gene>
<keyword evidence="2" id="KW-0813">Transport</keyword>
<dbReference type="Pfam" id="PF08718">
    <property type="entry name" value="GLTP"/>
    <property type="match status" value="1"/>
</dbReference>
<protein>
    <recommendedName>
        <fullName evidence="3">Glycolipid transfer protein domain-containing protein</fullName>
    </recommendedName>
</protein>
<comment type="similarity">
    <text evidence="1">Belongs to the GLTP family.</text>
</comment>
<dbReference type="EMBL" id="JBBNAE010000006">
    <property type="protein sequence ID" value="KAK9116090.1"/>
    <property type="molecule type" value="Genomic_DNA"/>
</dbReference>
<evidence type="ECO:0000259" key="3">
    <source>
        <dbReference type="Pfam" id="PF08718"/>
    </source>
</evidence>
<dbReference type="Proteomes" id="UP001417504">
    <property type="component" value="Unassembled WGS sequence"/>
</dbReference>
<comment type="caution">
    <text evidence="4">The sequence shown here is derived from an EMBL/GenBank/DDBJ whole genome shotgun (WGS) entry which is preliminary data.</text>
</comment>
<sequence>MTQTGLNPQSAPNTIVSLNPIKLKHAELEWRFSSTLLNPDLNTLKHQKLSYSRLPWVCVGPEYVLEEREEEEEDEEVVENALATLLVELRDLIEATRDYDSLKNVLDYDIEHDTVRKPGSLSRNLRRVRQGLDLIRALFEQFLSTEDCSLREAASTAYAQVCAPFHSWAVRTAAYAGMYALPTREQLLQKLNETDISVEKGMRRYIDASVPVIQYIDKLYIDRKISLDW</sequence>
<evidence type="ECO:0000313" key="4">
    <source>
        <dbReference type="EMBL" id="KAK9116090.1"/>
    </source>
</evidence>
<feature type="domain" description="Glycolipid transfer protein" evidence="3">
    <location>
        <begin position="88"/>
        <end position="193"/>
    </location>
</feature>
<dbReference type="Gene3D" id="1.10.3520.10">
    <property type="entry name" value="Glycolipid transfer protein"/>
    <property type="match status" value="1"/>
</dbReference>
<evidence type="ECO:0000256" key="1">
    <source>
        <dbReference type="ARBA" id="ARBA00007148"/>
    </source>
</evidence>
<dbReference type="InterPro" id="IPR036497">
    <property type="entry name" value="GLTP_sf"/>
</dbReference>
<keyword evidence="5" id="KW-1185">Reference proteome</keyword>
<organism evidence="4 5">
    <name type="scientific">Stephania japonica</name>
    <dbReference type="NCBI Taxonomy" id="461633"/>
    <lineage>
        <taxon>Eukaryota</taxon>
        <taxon>Viridiplantae</taxon>
        <taxon>Streptophyta</taxon>
        <taxon>Embryophyta</taxon>
        <taxon>Tracheophyta</taxon>
        <taxon>Spermatophyta</taxon>
        <taxon>Magnoliopsida</taxon>
        <taxon>Ranunculales</taxon>
        <taxon>Menispermaceae</taxon>
        <taxon>Menispermoideae</taxon>
        <taxon>Cissampelideae</taxon>
        <taxon>Stephania</taxon>
    </lineage>
</organism>